<dbReference type="Proteomes" id="UP000273643">
    <property type="component" value="Unassembled WGS sequence"/>
</dbReference>
<protein>
    <recommendedName>
        <fullName evidence="3">Hemoglobin-like flavoprotein</fullName>
    </recommendedName>
</protein>
<dbReference type="CDD" id="cd01040">
    <property type="entry name" value="Mb-like"/>
    <property type="match status" value="1"/>
</dbReference>
<organism evidence="1 2">
    <name type="scientific">Marinimicrobium koreense</name>
    <dbReference type="NCBI Taxonomy" id="306545"/>
    <lineage>
        <taxon>Bacteria</taxon>
        <taxon>Pseudomonadati</taxon>
        <taxon>Pseudomonadota</taxon>
        <taxon>Gammaproteobacteria</taxon>
        <taxon>Cellvibrionales</taxon>
        <taxon>Cellvibrionaceae</taxon>
        <taxon>Marinimicrobium</taxon>
    </lineage>
</organism>
<name>A0A3N1NX63_9GAMM</name>
<evidence type="ECO:0000313" key="2">
    <source>
        <dbReference type="Proteomes" id="UP000273643"/>
    </source>
</evidence>
<dbReference type="InterPro" id="IPR009050">
    <property type="entry name" value="Globin-like_sf"/>
</dbReference>
<dbReference type="Gene3D" id="1.10.490.10">
    <property type="entry name" value="Globins"/>
    <property type="match status" value="1"/>
</dbReference>
<dbReference type="OrthoDB" id="980856at2"/>
<dbReference type="EMBL" id="RJUK01000001">
    <property type="protein sequence ID" value="ROQ20763.1"/>
    <property type="molecule type" value="Genomic_DNA"/>
</dbReference>
<evidence type="ECO:0008006" key="3">
    <source>
        <dbReference type="Google" id="ProtNLM"/>
    </source>
</evidence>
<gene>
    <name evidence="1" type="ORF">EDC38_1379</name>
</gene>
<accession>A0A3N1NX63</accession>
<proteinExistence type="predicted"/>
<dbReference type="RefSeq" id="WP_123637864.1">
    <property type="nucleotide sequence ID" value="NZ_RJUK01000001.1"/>
</dbReference>
<dbReference type="SUPFAM" id="SSF46458">
    <property type="entry name" value="Globin-like"/>
    <property type="match status" value="1"/>
</dbReference>
<evidence type="ECO:0000313" key="1">
    <source>
        <dbReference type="EMBL" id="ROQ20763.1"/>
    </source>
</evidence>
<dbReference type="InterPro" id="IPR044399">
    <property type="entry name" value="Mb-like_M"/>
</dbReference>
<dbReference type="GO" id="GO:0020037">
    <property type="term" value="F:heme binding"/>
    <property type="evidence" value="ECO:0007669"/>
    <property type="project" value="InterPro"/>
</dbReference>
<reference evidence="1 2" key="1">
    <citation type="submission" date="2018-11" db="EMBL/GenBank/DDBJ databases">
        <title>Genomic Encyclopedia of Type Strains, Phase IV (KMG-IV): sequencing the most valuable type-strain genomes for metagenomic binning, comparative biology and taxonomic classification.</title>
        <authorList>
            <person name="Goeker M."/>
        </authorList>
    </citation>
    <scope>NUCLEOTIDE SEQUENCE [LARGE SCALE GENOMIC DNA]</scope>
    <source>
        <strain evidence="1 2">DSM 16974</strain>
    </source>
</reference>
<dbReference type="InterPro" id="IPR012292">
    <property type="entry name" value="Globin/Proto"/>
</dbReference>
<dbReference type="AlphaFoldDB" id="A0A3N1NX63"/>
<sequence>MSYERLFDESYERVAVGVRDGQPFFESFYHRFLAASPLVCHKFRHTDMVKQRTMLKKSFYSLLTFYASGSVDNVLERIAANHSRRGLDVPPFLYDLWLESLMDTVKRYDPLFDDDVELAWRLVLSPGITYMKFKYDHC</sequence>
<keyword evidence="2" id="KW-1185">Reference proteome</keyword>
<dbReference type="GO" id="GO:0019825">
    <property type="term" value="F:oxygen binding"/>
    <property type="evidence" value="ECO:0007669"/>
    <property type="project" value="InterPro"/>
</dbReference>
<comment type="caution">
    <text evidence="1">The sequence shown here is derived from an EMBL/GenBank/DDBJ whole genome shotgun (WGS) entry which is preliminary data.</text>
</comment>